<dbReference type="EMBL" id="JACHOO010000006">
    <property type="protein sequence ID" value="MBB5753923.1"/>
    <property type="molecule type" value="Genomic_DNA"/>
</dbReference>
<evidence type="ECO:0000313" key="3">
    <source>
        <dbReference type="Proteomes" id="UP000523821"/>
    </source>
</evidence>
<feature type="region of interest" description="Disordered" evidence="1">
    <location>
        <begin position="45"/>
        <end position="73"/>
    </location>
</feature>
<feature type="region of interest" description="Disordered" evidence="1">
    <location>
        <begin position="137"/>
        <end position="156"/>
    </location>
</feature>
<gene>
    <name evidence="2" type="ORF">GGQ63_002998</name>
</gene>
<dbReference type="Proteomes" id="UP000523821">
    <property type="component" value="Unassembled WGS sequence"/>
</dbReference>
<sequence length="156" mass="15888">MIGNTYGGNAKLFEFALPNLTGRAAVGSNQTFLFSTPGGAEKIGLTAGNLPGHRHGMSRKSPASSTSKSNLPSASADIGVLAQPSANTPLMMAEGDAAVLTLDERTIGLTSNGMAAHENRRPFLALRHLIACEGIIPDSSPGPTTECADPSGAAEA</sequence>
<reference evidence="2 3" key="1">
    <citation type="submission" date="2020-08" db="EMBL/GenBank/DDBJ databases">
        <title>Genomic Encyclopedia of Type Strains, Phase IV (KMG-IV): sequencing the most valuable type-strain genomes for metagenomic binning, comparative biology and taxonomic classification.</title>
        <authorList>
            <person name="Goeker M."/>
        </authorList>
    </citation>
    <scope>NUCLEOTIDE SEQUENCE [LARGE SCALE GENOMIC DNA]</scope>
    <source>
        <strain evidence="2 3">DSM 16268</strain>
    </source>
</reference>
<protein>
    <submittedName>
        <fullName evidence="2">Microcystin-dependent protein</fullName>
    </submittedName>
</protein>
<feature type="compositionally biased region" description="Low complexity" evidence="1">
    <location>
        <begin position="59"/>
        <end position="73"/>
    </location>
</feature>
<organism evidence="2 3">
    <name type="scientific">Prosthecomicrobium pneumaticum</name>
    <dbReference type="NCBI Taxonomy" id="81895"/>
    <lineage>
        <taxon>Bacteria</taxon>
        <taxon>Pseudomonadati</taxon>
        <taxon>Pseudomonadota</taxon>
        <taxon>Alphaproteobacteria</taxon>
        <taxon>Hyphomicrobiales</taxon>
        <taxon>Kaistiaceae</taxon>
        <taxon>Prosthecomicrobium</taxon>
    </lineage>
</organism>
<dbReference type="AlphaFoldDB" id="A0A7W9L2W6"/>
<evidence type="ECO:0000313" key="2">
    <source>
        <dbReference type="EMBL" id="MBB5753923.1"/>
    </source>
</evidence>
<dbReference type="SUPFAM" id="SSF88874">
    <property type="entry name" value="Receptor-binding domain of short tail fibre protein gp12"/>
    <property type="match status" value="1"/>
</dbReference>
<name>A0A7W9L2W6_9HYPH</name>
<accession>A0A7W9L2W6</accession>
<dbReference type="RefSeq" id="WP_343061159.1">
    <property type="nucleotide sequence ID" value="NZ_JACHOO010000006.1"/>
</dbReference>
<keyword evidence="3" id="KW-1185">Reference proteome</keyword>
<comment type="caution">
    <text evidence="2">The sequence shown here is derived from an EMBL/GenBank/DDBJ whole genome shotgun (WGS) entry which is preliminary data.</text>
</comment>
<evidence type="ECO:0000256" key="1">
    <source>
        <dbReference type="SAM" id="MobiDB-lite"/>
    </source>
</evidence>
<proteinExistence type="predicted"/>